<keyword evidence="2" id="KW-0808">Transferase</keyword>
<dbReference type="Pfam" id="PF00534">
    <property type="entry name" value="Glycos_transf_1"/>
    <property type="match status" value="1"/>
</dbReference>
<accession>A0A6P1YEC6</accession>
<dbReference type="GO" id="GO:0016757">
    <property type="term" value="F:glycosyltransferase activity"/>
    <property type="evidence" value="ECO:0007669"/>
    <property type="project" value="InterPro"/>
</dbReference>
<dbReference type="SUPFAM" id="SSF53448">
    <property type="entry name" value="Nucleotide-diphospho-sugar transferases"/>
    <property type="match status" value="1"/>
</dbReference>
<sequence>MSNLVEKKQLSVILPCFGRYEIIESYLKDTIKQLSLYEQYFNLVVVLDGIYWENVPLIRTLKTRFTDVEIITVKDETHLPAFLYNVGISRVKTPYVTFAWAGSSLHIEVVEKLNSIFATADRLEKVYYLNIGKPKKLPYYPNDALRYGWCQCEKIYEINHLFVSIEIFKEIGYFDESRIIQSAFDWDFIIRLARNYTFHEIMTLIAENKLTFDIYPFNKTFNVSKDIIHRYVLRTKIGTKEKLDYNLTENELLFINDLPQQDRKFLLRNIEHEDNSIMKLTESKKRGNYKITIVGGFWEYVHNQLCFFNYLDKLYGKNFATYKVIFDFSITIDDIKDSDLVIFSRCRNPRIIDILKYCKANNINTLYMIDDNWLWVGKDWPEDYGHIFSPGKPDYDVFVEALKMCDATLVYNKYLEEDIKPYANKVYRIKVNVNLDFYNTVTNKTDEDLIIGYSGSLRYDNEAFKALAEVAKENKGIKVLIFGFLTSEQEELFKDVQLIKLEYKSYFEYCKQISSINPAILLAPLDNSRTSMSKCPNKYLEITAAGSVGIYSDVYPYNEIIKDNVNGLLVKYNYKEVWKEKILYLLQNKDVLEKIKRNSIEDVKNRFSTDIVIKEFCKVIDSVIRGE</sequence>
<dbReference type="Gene3D" id="3.90.550.10">
    <property type="entry name" value="Spore Coat Polysaccharide Biosynthesis Protein SpsA, Chain A"/>
    <property type="match status" value="1"/>
</dbReference>
<dbReference type="RefSeq" id="WP_163235399.1">
    <property type="nucleotide sequence ID" value="NZ_CP048617.1"/>
</dbReference>
<dbReference type="AlphaFoldDB" id="A0A6P1YEC6"/>
<name>A0A6P1YEC6_9FIRM</name>
<dbReference type="Gene3D" id="3.40.50.2000">
    <property type="entry name" value="Glycogen Phosphorylase B"/>
    <property type="match status" value="2"/>
</dbReference>
<organism evidence="2 3">
    <name type="scientific">Caloranaerobacter azorensis</name>
    <dbReference type="NCBI Taxonomy" id="116090"/>
    <lineage>
        <taxon>Bacteria</taxon>
        <taxon>Bacillati</taxon>
        <taxon>Bacillota</taxon>
        <taxon>Tissierellia</taxon>
        <taxon>Tissierellales</taxon>
        <taxon>Thermohalobacteraceae</taxon>
        <taxon>Caloranaerobacter</taxon>
    </lineage>
</organism>
<dbReference type="InterPro" id="IPR029044">
    <property type="entry name" value="Nucleotide-diphossugar_trans"/>
</dbReference>
<proteinExistence type="predicted"/>
<evidence type="ECO:0000313" key="2">
    <source>
        <dbReference type="EMBL" id="QIB27581.1"/>
    </source>
</evidence>
<protein>
    <submittedName>
        <fullName evidence="2">Glycosyltransferase</fullName>
    </submittedName>
</protein>
<dbReference type="EMBL" id="CP048617">
    <property type="protein sequence ID" value="QIB27581.1"/>
    <property type="molecule type" value="Genomic_DNA"/>
</dbReference>
<dbReference type="InterPro" id="IPR001296">
    <property type="entry name" value="Glyco_trans_1"/>
</dbReference>
<evidence type="ECO:0000313" key="3">
    <source>
        <dbReference type="Proteomes" id="UP000464452"/>
    </source>
</evidence>
<dbReference type="Proteomes" id="UP000464452">
    <property type="component" value="Chromosome"/>
</dbReference>
<gene>
    <name evidence="2" type="ORF">G3A45_09960</name>
</gene>
<dbReference type="KEGG" id="cazo:G3A45_09960"/>
<feature type="domain" description="Glycosyl transferase family 1" evidence="1">
    <location>
        <begin position="442"/>
        <end position="600"/>
    </location>
</feature>
<reference evidence="2 3" key="1">
    <citation type="submission" date="2020-02" db="EMBL/GenBank/DDBJ databases">
        <title>Thermophilic hydrogen producing bacteria, Caloranaerobacter azorensis.</title>
        <authorList>
            <person name="Baek K."/>
        </authorList>
    </citation>
    <scope>NUCLEOTIDE SEQUENCE [LARGE SCALE GENOMIC DNA]</scope>
    <source>
        <strain evidence="2 3">T3-1</strain>
    </source>
</reference>
<evidence type="ECO:0000259" key="1">
    <source>
        <dbReference type="Pfam" id="PF00534"/>
    </source>
</evidence>
<dbReference type="SUPFAM" id="SSF53756">
    <property type="entry name" value="UDP-Glycosyltransferase/glycogen phosphorylase"/>
    <property type="match status" value="1"/>
</dbReference>